<feature type="compositionally biased region" description="Acidic residues" evidence="6">
    <location>
        <begin position="494"/>
        <end position="519"/>
    </location>
</feature>
<keyword evidence="1 5" id="KW-0479">Metal-binding</keyword>
<dbReference type="Gene3D" id="4.10.1000.10">
    <property type="entry name" value="Zinc finger, CCCH-type"/>
    <property type="match status" value="2"/>
</dbReference>
<feature type="zinc finger region" description="C3H1-type" evidence="5">
    <location>
        <begin position="210"/>
        <end position="236"/>
    </location>
</feature>
<dbReference type="AlphaFoldDB" id="A0A1X2H3Q8"/>
<sequence>MSDAELRARIARLSGAIEQHRTTANQYSSRGRGYYSPVRARGRGHYAAVPGRNMTLNNTKTSGTAAAPTTYSPPTTVASTPSTSYKASPHRTLVNTQASSSTVPNNTQTSTVTTPRKVVIDGVTFTVKGRKLVREGVSPLPAAIKRGTHVLVRKSDKNKNRVAGSVPILKRKTRPVRSKVGNMVLKREPEGYTRQGLSGKSLVLTSTQRNNNQAHCGIYTRYGRCPRGPTCAFKHDPAHRAICPRFLQNRCKRGAACQLSHTPTPHIMPHCAFFQKGGFCSNEACPYPHVRVSTQAPVCRAFAMQGYCAKGLQCHNKHIHVCPEFAETGKCSNANCRMPHVTRRNNGQGKTEAVVLPSKWMSSAYVRAQKKSQHEEQARQRAKIEEQRRQRQWVRPTTNDEKEATMETGHTRSDTGEQEGRKEEDGFVPLFDSDEDDDDAGWGQYWRGDSQSDATPREEEEETLRFSDKDEDEDEEEDEQYEEEEAPEPAYGSVEEEDYTMDEDGNLQDFDEYEIAEEE</sequence>
<evidence type="ECO:0000259" key="7">
    <source>
        <dbReference type="PROSITE" id="PS50103"/>
    </source>
</evidence>
<feature type="zinc finger region" description="C3H1-type" evidence="5">
    <location>
        <begin position="265"/>
        <end position="292"/>
    </location>
</feature>
<dbReference type="PANTHER" id="PTHR46156">
    <property type="entry name" value="CCCH ZINGC FINGER"/>
    <property type="match status" value="1"/>
</dbReference>
<feature type="region of interest" description="Disordered" evidence="6">
    <location>
        <begin position="50"/>
        <end position="89"/>
    </location>
</feature>
<feature type="domain" description="C3H1-type" evidence="7">
    <location>
        <begin position="210"/>
        <end position="236"/>
    </location>
</feature>
<evidence type="ECO:0000313" key="8">
    <source>
        <dbReference type="EMBL" id="ORY93027.1"/>
    </source>
</evidence>
<protein>
    <recommendedName>
        <fullName evidence="7">C3H1-type domain-containing protein</fullName>
    </recommendedName>
</protein>
<organism evidence="8 9">
    <name type="scientific">Syncephalastrum racemosum</name>
    <name type="common">Filamentous fungus</name>
    <dbReference type="NCBI Taxonomy" id="13706"/>
    <lineage>
        <taxon>Eukaryota</taxon>
        <taxon>Fungi</taxon>
        <taxon>Fungi incertae sedis</taxon>
        <taxon>Mucoromycota</taxon>
        <taxon>Mucoromycotina</taxon>
        <taxon>Mucoromycetes</taxon>
        <taxon>Mucorales</taxon>
        <taxon>Syncephalastraceae</taxon>
        <taxon>Syncephalastrum</taxon>
    </lineage>
</organism>
<feature type="domain" description="C3H1-type" evidence="7">
    <location>
        <begin position="265"/>
        <end position="292"/>
    </location>
</feature>
<dbReference type="GO" id="GO:0005634">
    <property type="term" value="C:nucleus"/>
    <property type="evidence" value="ECO:0007669"/>
    <property type="project" value="TreeGrafter"/>
</dbReference>
<gene>
    <name evidence="8" type="ORF">BCR43DRAFT_362317</name>
</gene>
<evidence type="ECO:0000256" key="4">
    <source>
        <dbReference type="ARBA" id="ARBA00022833"/>
    </source>
</evidence>
<feature type="zinc finger region" description="C3H1-type" evidence="5">
    <location>
        <begin position="237"/>
        <end position="264"/>
    </location>
</feature>
<name>A0A1X2H3Q8_SYNRA</name>
<keyword evidence="9" id="KW-1185">Reference proteome</keyword>
<dbReference type="Proteomes" id="UP000242180">
    <property type="component" value="Unassembled WGS sequence"/>
</dbReference>
<feature type="zinc finger region" description="C3H1-type" evidence="5">
    <location>
        <begin position="293"/>
        <end position="321"/>
    </location>
</feature>
<keyword evidence="4 5" id="KW-0862">Zinc</keyword>
<reference evidence="8 9" key="1">
    <citation type="submission" date="2016-07" db="EMBL/GenBank/DDBJ databases">
        <title>Pervasive Adenine N6-methylation of Active Genes in Fungi.</title>
        <authorList>
            <consortium name="DOE Joint Genome Institute"/>
            <person name="Mondo S.J."/>
            <person name="Dannebaum R.O."/>
            <person name="Kuo R.C."/>
            <person name="Labutti K."/>
            <person name="Haridas S."/>
            <person name="Kuo A."/>
            <person name="Salamov A."/>
            <person name="Ahrendt S.R."/>
            <person name="Lipzen A."/>
            <person name="Sullivan W."/>
            <person name="Andreopoulos W.B."/>
            <person name="Clum A."/>
            <person name="Lindquist E."/>
            <person name="Daum C."/>
            <person name="Ramamoorthy G.K."/>
            <person name="Gryganskyi A."/>
            <person name="Culley D."/>
            <person name="Magnuson J.K."/>
            <person name="James T.Y."/>
            <person name="O'Malley M.A."/>
            <person name="Stajich J.E."/>
            <person name="Spatafora J.W."/>
            <person name="Visel A."/>
            <person name="Grigoriev I.V."/>
        </authorList>
    </citation>
    <scope>NUCLEOTIDE SEQUENCE [LARGE SCALE GENOMIC DNA]</scope>
    <source>
        <strain evidence="8 9">NRRL 2496</strain>
    </source>
</reference>
<accession>A0A1X2H3Q8</accession>
<dbReference type="FunFam" id="4.10.1000.10:FF:000022">
    <property type="entry name" value="Zinc finger CCCH domain-containing protein 7"/>
    <property type="match status" value="1"/>
</dbReference>
<evidence type="ECO:0000256" key="5">
    <source>
        <dbReference type="PROSITE-ProRule" id="PRU00723"/>
    </source>
</evidence>
<dbReference type="STRING" id="13706.A0A1X2H3Q8"/>
<keyword evidence="3 5" id="KW-0863">Zinc-finger</keyword>
<feature type="compositionally biased region" description="Basic and acidic residues" evidence="6">
    <location>
        <begin position="398"/>
        <end position="425"/>
    </location>
</feature>
<proteinExistence type="predicted"/>
<feature type="compositionally biased region" description="Low complexity" evidence="6">
    <location>
        <begin position="61"/>
        <end position="84"/>
    </location>
</feature>
<feature type="domain" description="C3H1-type" evidence="7">
    <location>
        <begin position="237"/>
        <end position="264"/>
    </location>
</feature>
<dbReference type="PROSITE" id="PS50103">
    <property type="entry name" value="ZF_C3H1"/>
    <property type="match status" value="4"/>
</dbReference>
<dbReference type="OMA" id="EKGKCER"/>
<evidence type="ECO:0000256" key="1">
    <source>
        <dbReference type="ARBA" id="ARBA00022723"/>
    </source>
</evidence>
<keyword evidence="2" id="KW-0677">Repeat</keyword>
<dbReference type="GO" id="GO:0008270">
    <property type="term" value="F:zinc ion binding"/>
    <property type="evidence" value="ECO:0007669"/>
    <property type="project" value="UniProtKB-KW"/>
</dbReference>
<dbReference type="InterPro" id="IPR000571">
    <property type="entry name" value="Znf_CCCH"/>
</dbReference>
<dbReference type="SMART" id="SM00356">
    <property type="entry name" value="ZnF_C3H1"/>
    <property type="match status" value="5"/>
</dbReference>
<feature type="compositionally biased region" description="Basic and acidic residues" evidence="6">
    <location>
        <begin position="372"/>
        <end position="389"/>
    </location>
</feature>
<feature type="domain" description="C3H1-type" evidence="7">
    <location>
        <begin position="293"/>
        <end position="321"/>
    </location>
</feature>
<dbReference type="InParanoid" id="A0A1X2H3Q8"/>
<evidence type="ECO:0000256" key="6">
    <source>
        <dbReference type="SAM" id="MobiDB-lite"/>
    </source>
</evidence>
<dbReference type="SUPFAM" id="SSF90229">
    <property type="entry name" value="CCCH zinc finger"/>
    <property type="match status" value="2"/>
</dbReference>
<dbReference type="InterPro" id="IPR036855">
    <property type="entry name" value="Znf_CCCH_sf"/>
</dbReference>
<comment type="caution">
    <text evidence="8">The sequence shown here is derived from an EMBL/GenBank/DDBJ whole genome shotgun (WGS) entry which is preliminary data.</text>
</comment>
<feature type="region of interest" description="Disordered" evidence="6">
    <location>
        <begin position="366"/>
        <end position="519"/>
    </location>
</feature>
<dbReference type="PANTHER" id="PTHR46156:SF1">
    <property type="entry name" value="ZINC FINGER CCCH DOMAIN-CONTAINING PROTEIN 3"/>
    <property type="match status" value="1"/>
</dbReference>
<dbReference type="OrthoDB" id="410307at2759"/>
<evidence type="ECO:0000313" key="9">
    <source>
        <dbReference type="Proteomes" id="UP000242180"/>
    </source>
</evidence>
<feature type="compositionally biased region" description="Acidic residues" evidence="6">
    <location>
        <begin position="469"/>
        <end position="487"/>
    </location>
</feature>
<evidence type="ECO:0000256" key="2">
    <source>
        <dbReference type="ARBA" id="ARBA00022737"/>
    </source>
</evidence>
<dbReference type="EMBL" id="MCGN01000009">
    <property type="protein sequence ID" value="ORY93027.1"/>
    <property type="molecule type" value="Genomic_DNA"/>
</dbReference>
<evidence type="ECO:0000256" key="3">
    <source>
        <dbReference type="ARBA" id="ARBA00022771"/>
    </source>
</evidence>